<dbReference type="AlphaFoldDB" id="A0A2N3ND53"/>
<dbReference type="InParanoid" id="A0A2N3ND53"/>
<dbReference type="EMBL" id="NLAX01000008">
    <property type="protein sequence ID" value="PKS10375.1"/>
    <property type="molecule type" value="Genomic_DNA"/>
</dbReference>
<dbReference type="VEuPathDB" id="FungiDB:jhhlp_002126"/>
<reference evidence="1 2" key="1">
    <citation type="journal article" date="2017" name="G3 (Bethesda)">
        <title>First Draft Genome Sequence of the Pathogenic Fungus Lomentospora prolificans (Formerly Scedosporium prolificans).</title>
        <authorList>
            <person name="Luo R."/>
            <person name="Zimin A."/>
            <person name="Workman R."/>
            <person name="Fan Y."/>
            <person name="Pertea G."/>
            <person name="Grossman N."/>
            <person name="Wear M.P."/>
            <person name="Jia B."/>
            <person name="Miller H."/>
            <person name="Casadevall A."/>
            <person name="Timp W."/>
            <person name="Zhang S.X."/>
            <person name="Salzberg S.L."/>
        </authorList>
    </citation>
    <scope>NUCLEOTIDE SEQUENCE [LARGE SCALE GENOMIC DNA]</scope>
    <source>
        <strain evidence="1 2">JHH-5317</strain>
    </source>
</reference>
<accession>A0A2N3ND53</accession>
<sequence>MAFRTARSAFKLLHNPGKPIILPNIYDPSSLSSLLLLNAPNSPPVVQATATASWAIAAGLGIKDEELTLDQNLAAFAKLAPLAHKASLPISIDLQDGYGDRIVDAVAKAAELGAAGANIEDSIPSEGFSGGVEKALYPVDVQVQRLKRALKVAPEDFVVNARCDVFRLEPYAKDNDEAVLGEAIRRGKAYLDAGATTVFYWGGSGRGLRTSEVERLVKELEGRVAVKLQAGERGLSTAELAQIGVARISVGPELYRLAMKAVREEAAKILGGGRLSA</sequence>
<gene>
    <name evidence="1" type="ORF">jhhlp_002126</name>
</gene>
<dbReference type="PANTHER" id="PTHR42905">
    <property type="entry name" value="PHOSPHOENOLPYRUVATE CARBOXYLASE"/>
    <property type="match status" value="1"/>
</dbReference>
<evidence type="ECO:0008006" key="3">
    <source>
        <dbReference type="Google" id="ProtNLM"/>
    </source>
</evidence>
<name>A0A2N3ND53_9PEZI</name>
<dbReference type="Proteomes" id="UP000233524">
    <property type="component" value="Unassembled WGS sequence"/>
</dbReference>
<dbReference type="SUPFAM" id="SSF51621">
    <property type="entry name" value="Phosphoenolpyruvate/pyruvate domain"/>
    <property type="match status" value="1"/>
</dbReference>
<dbReference type="OrthoDB" id="429143at2759"/>
<dbReference type="InterPro" id="IPR039556">
    <property type="entry name" value="ICL/PEPM"/>
</dbReference>
<evidence type="ECO:0000313" key="2">
    <source>
        <dbReference type="Proteomes" id="UP000233524"/>
    </source>
</evidence>
<dbReference type="Pfam" id="PF13714">
    <property type="entry name" value="PEP_mutase"/>
    <property type="match status" value="1"/>
</dbReference>
<protein>
    <recommendedName>
        <fullName evidence="3">HpcH/HpaI aldolase/citrate lyase domain-containing protein</fullName>
    </recommendedName>
</protein>
<dbReference type="GO" id="GO:0003824">
    <property type="term" value="F:catalytic activity"/>
    <property type="evidence" value="ECO:0007669"/>
    <property type="project" value="InterPro"/>
</dbReference>
<comment type="caution">
    <text evidence="1">The sequence shown here is derived from an EMBL/GenBank/DDBJ whole genome shotgun (WGS) entry which is preliminary data.</text>
</comment>
<organism evidence="1 2">
    <name type="scientific">Lomentospora prolificans</name>
    <dbReference type="NCBI Taxonomy" id="41688"/>
    <lineage>
        <taxon>Eukaryota</taxon>
        <taxon>Fungi</taxon>
        <taxon>Dikarya</taxon>
        <taxon>Ascomycota</taxon>
        <taxon>Pezizomycotina</taxon>
        <taxon>Sordariomycetes</taxon>
        <taxon>Hypocreomycetidae</taxon>
        <taxon>Microascales</taxon>
        <taxon>Microascaceae</taxon>
        <taxon>Lomentospora</taxon>
    </lineage>
</organism>
<dbReference type="CDD" id="cd00377">
    <property type="entry name" value="ICL_PEPM"/>
    <property type="match status" value="1"/>
</dbReference>
<proteinExistence type="predicted"/>
<dbReference type="PANTHER" id="PTHR42905:SF16">
    <property type="entry name" value="CARBOXYPHOSPHONOENOLPYRUVATE PHOSPHONOMUTASE-LIKE PROTEIN (AFU_ORTHOLOGUE AFUA_5G07230)"/>
    <property type="match status" value="1"/>
</dbReference>
<keyword evidence="2" id="KW-1185">Reference proteome</keyword>
<evidence type="ECO:0000313" key="1">
    <source>
        <dbReference type="EMBL" id="PKS10375.1"/>
    </source>
</evidence>
<dbReference type="InterPro" id="IPR040442">
    <property type="entry name" value="Pyrv_kinase-like_dom_sf"/>
</dbReference>
<dbReference type="Gene3D" id="3.20.20.60">
    <property type="entry name" value="Phosphoenolpyruvate-binding domains"/>
    <property type="match status" value="1"/>
</dbReference>
<dbReference type="InterPro" id="IPR015813">
    <property type="entry name" value="Pyrv/PenolPyrv_kinase-like_dom"/>
</dbReference>